<dbReference type="EMBL" id="CM051407">
    <property type="protein sequence ID" value="KAJ4701128.1"/>
    <property type="molecule type" value="Genomic_DNA"/>
</dbReference>
<organism evidence="1 2">
    <name type="scientific">Melia azedarach</name>
    <name type="common">Chinaberry tree</name>
    <dbReference type="NCBI Taxonomy" id="155640"/>
    <lineage>
        <taxon>Eukaryota</taxon>
        <taxon>Viridiplantae</taxon>
        <taxon>Streptophyta</taxon>
        <taxon>Embryophyta</taxon>
        <taxon>Tracheophyta</taxon>
        <taxon>Spermatophyta</taxon>
        <taxon>Magnoliopsida</taxon>
        <taxon>eudicotyledons</taxon>
        <taxon>Gunneridae</taxon>
        <taxon>Pentapetalae</taxon>
        <taxon>rosids</taxon>
        <taxon>malvids</taxon>
        <taxon>Sapindales</taxon>
        <taxon>Meliaceae</taxon>
        <taxon>Melia</taxon>
    </lineage>
</organism>
<name>A0ACC1WQB9_MELAZ</name>
<evidence type="ECO:0000313" key="2">
    <source>
        <dbReference type="Proteomes" id="UP001164539"/>
    </source>
</evidence>
<keyword evidence="2" id="KW-1185">Reference proteome</keyword>
<reference evidence="1 2" key="1">
    <citation type="journal article" date="2023" name="Science">
        <title>Complex scaffold remodeling in plant triterpene biosynthesis.</title>
        <authorList>
            <person name="De La Pena R."/>
            <person name="Hodgson H."/>
            <person name="Liu J.C."/>
            <person name="Stephenson M.J."/>
            <person name="Martin A.C."/>
            <person name="Owen C."/>
            <person name="Harkess A."/>
            <person name="Leebens-Mack J."/>
            <person name="Jimenez L.E."/>
            <person name="Osbourn A."/>
            <person name="Sattely E.S."/>
        </authorList>
    </citation>
    <scope>NUCLEOTIDE SEQUENCE [LARGE SCALE GENOMIC DNA]</scope>
    <source>
        <strain evidence="2">cv. JPN11</strain>
        <tissue evidence="1">Leaf</tissue>
    </source>
</reference>
<proteinExistence type="predicted"/>
<gene>
    <name evidence="1" type="ORF">OWV82_024415</name>
</gene>
<accession>A0ACC1WQB9</accession>
<protein>
    <submittedName>
        <fullName evidence="1">Cleavage stimulating factor 64</fullName>
    </submittedName>
</protein>
<sequence length="557" mass="60530">MASSSQHRCVFVGNIPYDATEEQLIEICREVGPVVSFRLVIDRETGKPKGYGFCEYKDEETALSARRNLQGYEINGRQLRVDFAENDKGADRNREQGRGGPGMAANIDPQKQVGGPLIPGESVQHQPIGLHIAITAAAVMTGALGGGQVGTQSNQSGPSDPLTLHLAKMSRNQLKEIMSEMKLMATQNKELSRQLLLAKPLLLKALFQAQIMLGMVTPQVLQMPNLRQASGHPAQLSLQDGQQGQQQVVQQPGLPPLAQKMQLMPKVPEGQVPKVPQNSLLHNQIPAPLQPTMHPQIQHSQHAKNQVLRQTTLPGQSTVPTFPSIHPSIRPQIQVGNSSSLNQQIQPSSLDNQVRAAASSLEHNTWTNLPNVAIQSSFMPRPPTSNAGFQPGPSVSSGIVQTISKDTDRSTRIPDNATWVHRNNPYTNLPASSVEKRSNVNDLSESINRPSKLVKLEDGSSTPFSAGALNASKATGSAPSQAFAVGTMPVNLVPKVEEVQFSERQTPQSQLPPDMESALLQQVLTLTPEQLSSLPPEQRQQVIQLQQALLRDQMQPS</sequence>
<evidence type="ECO:0000313" key="1">
    <source>
        <dbReference type="EMBL" id="KAJ4701128.1"/>
    </source>
</evidence>
<dbReference type="Proteomes" id="UP001164539">
    <property type="component" value="Chromosome 14"/>
</dbReference>
<comment type="caution">
    <text evidence="1">The sequence shown here is derived from an EMBL/GenBank/DDBJ whole genome shotgun (WGS) entry which is preliminary data.</text>
</comment>